<protein>
    <submittedName>
        <fullName evidence="1">Putative nonstructural protein</fullName>
    </submittedName>
</protein>
<sequence>MNNNLLLPDRNSRMQKRRWRWTQMTLTKTHCKQGNRQCQHWRTNLQTSSDRWQMLCLGKKWILNLLTRLGLSLMTISRSDQASDMGMSLM</sequence>
<reference evidence="1" key="1">
    <citation type="submission" date="2018-01" db="EMBL/GenBank/DDBJ databases">
        <title>Linking the geographic spread of Puumala virus to its molecular evolution over time: opening new avenues for identifying correlates of hantavirus' migration dynamics.</title>
        <authorList>
            <person name="Laenen L."/>
            <person name="Vergote V."/>
            <person name="Vanmechelen B."/>
            <person name="Tersago K."/>
            <person name="Baele G."/>
            <person name="Lemey P."/>
            <person name="Leirs H."/>
            <person name="Dellicour S."/>
            <person name="Vrancken B."/>
            <person name="Maes P."/>
        </authorList>
    </citation>
    <scope>NUCLEOTIDE SEQUENCE</scope>
    <source>
        <strain evidence="1">BE/Rance/CG14496/MG/1986/1</strain>
    </source>
</reference>
<accession>A0A3G2QVQ1</accession>
<name>A0A3G2QVQ1_9VIRU</name>
<gene>
    <name evidence="1" type="primary">NSs</name>
</gene>
<proteinExistence type="predicted"/>
<evidence type="ECO:0000313" key="1">
    <source>
        <dbReference type="EMBL" id="AYO27347.1"/>
    </source>
</evidence>
<dbReference type="EMBL" id="MG812385">
    <property type="protein sequence ID" value="AYO27347.1"/>
    <property type="molecule type" value="Viral_cRNA"/>
</dbReference>
<organism evidence="1">
    <name type="scientific">Orthohantavirus puumalaense</name>
    <dbReference type="NCBI Taxonomy" id="3052493"/>
    <lineage>
        <taxon>Viruses</taxon>
        <taxon>Riboviria</taxon>
        <taxon>Orthornavirae</taxon>
        <taxon>Negarnaviricota</taxon>
        <taxon>Polyploviricotina</taxon>
        <taxon>Bunyaviricetes</taxon>
        <taxon>Elliovirales</taxon>
        <taxon>Hantaviridae</taxon>
        <taxon>Mammantavirinae</taxon>
        <taxon>Orthohantavirus</taxon>
    </lineage>
</organism>